<keyword evidence="1" id="KW-1133">Transmembrane helix</keyword>
<evidence type="ECO:0000313" key="3">
    <source>
        <dbReference type="Proteomes" id="UP000231742"/>
    </source>
</evidence>
<comment type="caution">
    <text evidence="2">The sequence shown here is derived from an EMBL/GenBank/DDBJ whole genome shotgun (WGS) entry which is preliminary data.</text>
</comment>
<feature type="transmembrane region" description="Helical" evidence="1">
    <location>
        <begin position="29"/>
        <end position="49"/>
    </location>
</feature>
<dbReference type="EMBL" id="PGFH01000001">
    <property type="protein sequence ID" value="PJJ81591.1"/>
    <property type="molecule type" value="Genomic_DNA"/>
</dbReference>
<dbReference type="PROSITE" id="PS50895">
    <property type="entry name" value="SURF1"/>
    <property type="match status" value="1"/>
</dbReference>
<dbReference type="AlphaFoldDB" id="A0A2M9D7A3"/>
<keyword evidence="1" id="KW-0812">Transmembrane</keyword>
<evidence type="ECO:0000256" key="1">
    <source>
        <dbReference type="RuleBase" id="RU363076"/>
    </source>
</evidence>
<comment type="subcellular location">
    <subcellularLocation>
        <location evidence="1">Cell membrane</location>
        <topology evidence="1">Multi-pass membrane protein</topology>
    </subcellularLocation>
</comment>
<sequence length="270" mass="28598">MSTSPSPLTDPASDTAPATMWQIARRPRWIGALILALAIAASFAALGQWQLSRSLEGGEITEQQSETIVALDSVATAQAPLSYLTTGQAVTFEAELIAGDYIVLSDRNNDVEGRGYWVVGHAVEPSGASVAVALGWAATSDAAASAISQLQASPLAATITGRLLPTESPQQSDFEQGQRSALAVSELVNLWSEVPAGTYGGYVVSFEAPAGLEAIDSPPPSTEVSLNLLNVFYAVEWVVFAGFAVFLWCRLVRDVWEEEREVSTPDPAVD</sequence>
<proteinExistence type="inferred from homology"/>
<organism evidence="2 3">
    <name type="scientific">Salinibacterium amurskyense</name>
    <dbReference type="NCBI Taxonomy" id="205941"/>
    <lineage>
        <taxon>Bacteria</taxon>
        <taxon>Bacillati</taxon>
        <taxon>Actinomycetota</taxon>
        <taxon>Actinomycetes</taxon>
        <taxon>Micrococcales</taxon>
        <taxon>Microbacteriaceae</taxon>
        <taxon>Salinibacterium</taxon>
    </lineage>
</organism>
<protein>
    <recommendedName>
        <fullName evidence="1">SURF1-like protein</fullName>
    </recommendedName>
</protein>
<dbReference type="Proteomes" id="UP000231742">
    <property type="component" value="Unassembled WGS sequence"/>
</dbReference>
<dbReference type="Pfam" id="PF02104">
    <property type="entry name" value="SURF1"/>
    <property type="match status" value="1"/>
</dbReference>
<dbReference type="GO" id="GO:0005886">
    <property type="term" value="C:plasma membrane"/>
    <property type="evidence" value="ECO:0007669"/>
    <property type="project" value="UniProtKB-SubCell"/>
</dbReference>
<name>A0A2M9D7A3_9MICO</name>
<keyword evidence="1" id="KW-1003">Cell membrane</keyword>
<keyword evidence="1" id="KW-0472">Membrane</keyword>
<dbReference type="InterPro" id="IPR002994">
    <property type="entry name" value="Surf1/Shy1"/>
</dbReference>
<gene>
    <name evidence="2" type="ORF">CLV85_0768</name>
</gene>
<comment type="similarity">
    <text evidence="1">Belongs to the SURF1 family.</text>
</comment>
<reference evidence="2 3" key="1">
    <citation type="submission" date="2017-11" db="EMBL/GenBank/DDBJ databases">
        <title>Genomic Encyclopedia of Archaeal and Bacterial Type Strains, Phase II (KMG-II): From Individual Species to Whole Genera.</title>
        <authorList>
            <person name="Goeker M."/>
        </authorList>
    </citation>
    <scope>NUCLEOTIDE SEQUENCE [LARGE SCALE GENOMIC DNA]</scope>
    <source>
        <strain evidence="2 3">DSM 16400</strain>
    </source>
</reference>
<comment type="caution">
    <text evidence="1">Lacks conserved residue(s) required for the propagation of feature annotation.</text>
</comment>
<keyword evidence="3" id="KW-1185">Reference proteome</keyword>
<evidence type="ECO:0000313" key="2">
    <source>
        <dbReference type="EMBL" id="PJJ81591.1"/>
    </source>
</evidence>
<accession>A0A2M9D7A3</accession>
<dbReference type="RefSeq" id="WP_229820331.1">
    <property type="nucleotide sequence ID" value="NZ_BMZU01000001.1"/>
</dbReference>